<feature type="compositionally biased region" description="Basic and acidic residues" evidence="1">
    <location>
        <begin position="35"/>
        <end position="49"/>
    </location>
</feature>
<reference evidence="2" key="1">
    <citation type="submission" date="2023-07" db="EMBL/GenBank/DDBJ databases">
        <title>Chromosome-level Genome Assembly of Striped Snakehead (Channa striata).</title>
        <authorList>
            <person name="Liu H."/>
        </authorList>
    </citation>
    <scope>NUCLEOTIDE SEQUENCE</scope>
    <source>
        <strain evidence="2">Gz</strain>
        <tissue evidence="2">Muscle</tissue>
    </source>
</reference>
<name>A0AA88MS31_CHASR</name>
<evidence type="ECO:0000256" key="1">
    <source>
        <dbReference type="SAM" id="MobiDB-lite"/>
    </source>
</evidence>
<evidence type="ECO:0000313" key="3">
    <source>
        <dbReference type="Proteomes" id="UP001187415"/>
    </source>
</evidence>
<organism evidence="2 3">
    <name type="scientific">Channa striata</name>
    <name type="common">Snakehead murrel</name>
    <name type="synonym">Ophicephalus striatus</name>
    <dbReference type="NCBI Taxonomy" id="64152"/>
    <lineage>
        <taxon>Eukaryota</taxon>
        <taxon>Metazoa</taxon>
        <taxon>Chordata</taxon>
        <taxon>Craniata</taxon>
        <taxon>Vertebrata</taxon>
        <taxon>Euteleostomi</taxon>
        <taxon>Actinopterygii</taxon>
        <taxon>Neopterygii</taxon>
        <taxon>Teleostei</taxon>
        <taxon>Neoteleostei</taxon>
        <taxon>Acanthomorphata</taxon>
        <taxon>Anabantaria</taxon>
        <taxon>Anabantiformes</taxon>
        <taxon>Channoidei</taxon>
        <taxon>Channidae</taxon>
        <taxon>Channa</taxon>
    </lineage>
</organism>
<dbReference type="AlphaFoldDB" id="A0AA88MS31"/>
<sequence length="95" mass="10988">MRQKEAQREGLRRKRRGEQGGEGEDSMLLVQQGELTKRDRERESTELHETLGPNRSELQLGGRLRCSCEVSKRRSDKQKELKRKRGGCLGSSHRL</sequence>
<feature type="region of interest" description="Disordered" evidence="1">
    <location>
        <begin position="1"/>
        <end position="95"/>
    </location>
</feature>
<feature type="compositionally biased region" description="Basic and acidic residues" evidence="1">
    <location>
        <begin position="1"/>
        <end position="10"/>
    </location>
</feature>
<dbReference type="EMBL" id="JAUPFM010000008">
    <property type="protein sequence ID" value="KAK2844005.1"/>
    <property type="molecule type" value="Genomic_DNA"/>
</dbReference>
<keyword evidence="3" id="KW-1185">Reference proteome</keyword>
<comment type="caution">
    <text evidence="2">The sequence shown here is derived from an EMBL/GenBank/DDBJ whole genome shotgun (WGS) entry which is preliminary data.</text>
</comment>
<accession>A0AA88MS31</accession>
<feature type="compositionally biased region" description="Basic and acidic residues" evidence="1">
    <location>
        <begin position="70"/>
        <end position="79"/>
    </location>
</feature>
<protein>
    <submittedName>
        <fullName evidence="2">Uncharacterized protein</fullName>
    </submittedName>
</protein>
<dbReference type="Proteomes" id="UP001187415">
    <property type="component" value="Unassembled WGS sequence"/>
</dbReference>
<gene>
    <name evidence="2" type="ORF">Q5P01_010664</name>
</gene>
<evidence type="ECO:0000313" key="2">
    <source>
        <dbReference type="EMBL" id="KAK2844005.1"/>
    </source>
</evidence>
<proteinExistence type="predicted"/>